<name>A0ABY8XU03_9PSEU</name>
<dbReference type="EMBL" id="CP127173">
    <property type="protein sequence ID" value="WIV59073.1"/>
    <property type="molecule type" value="Genomic_DNA"/>
</dbReference>
<organism evidence="1 2">
    <name type="scientific">Amycolatopsis nalaikhensis</name>
    <dbReference type="NCBI Taxonomy" id="715472"/>
    <lineage>
        <taxon>Bacteria</taxon>
        <taxon>Bacillati</taxon>
        <taxon>Actinomycetota</taxon>
        <taxon>Actinomycetes</taxon>
        <taxon>Pseudonocardiales</taxon>
        <taxon>Pseudonocardiaceae</taxon>
        <taxon>Amycolatopsis</taxon>
    </lineage>
</organism>
<reference evidence="1 2" key="1">
    <citation type="submission" date="2023-06" db="EMBL/GenBank/DDBJ databases">
        <authorList>
            <person name="Oyuntsetseg B."/>
            <person name="Kim S.B."/>
        </authorList>
    </citation>
    <scope>NUCLEOTIDE SEQUENCE [LARGE SCALE GENOMIC DNA]</scope>
    <source>
        <strain evidence="1 2">2-2</strain>
    </source>
</reference>
<evidence type="ECO:0000313" key="1">
    <source>
        <dbReference type="EMBL" id="WIV59073.1"/>
    </source>
</evidence>
<sequence length="122" mass="13811">MWTSEDALKELVSRKFRAIQLAGSPGQPEMMLFSRGWEEPFMDEVIVRAEDDATACRRRLVDGVDLLERKDYVWYTDGSVVEVVDELIFHLPHPANPKAPKLVIPTPGTLWLPPGARTEVHA</sequence>
<keyword evidence="2" id="KW-1185">Reference proteome</keyword>
<accession>A0ABY8XU03</accession>
<dbReference type="Proteomes" id="UP001227101">
    <property type="component" value="Chromosome"/>
</dbReference>
<evidence type="ECO:0000313" key="2">
    <source>
        <dbReference type="Proteomes" id="UP001227101"/>
    </source>
</evidence>
<gene>
    <name evidence="1" type="ORF">QP939_10775</name>
</gene>
<dbReference type="RefSeq" id="WP_285456531.1">
    <property type="nucleotide sequence ID" value="NZ_CP127173.1"/>
</dbReference>
<proteinExistence type="predicted"/>
<protein>
    <submittedName>
        <fullName evidence="1">Uncharacterized protein</fullName>
    </submittedName>
</protein>